<feature type="transmembrane region" description="Helical" evidence="12">
    <location>
        <begin position="99"/>
        <end position="120"/>
    </location>
</feature>
<keyword evidence="11 12" id="KW-0472">Membrane</keyword>
<evidence type="ECO:0000256" key="7">
    <source>
        <dbReference type="ARBA" id="ARBA00022777"/>
    </source>
</evidence>
<dbReference type="Proteomes" id="UP001500724">
    <property type="component" value="Unassembled WGS sequence"/>
</dbReference>
<evidence type="ECO:0000256" key="11">
    <source>
        <dbReference type="ARBA" id="ARBA00023136"/>
    </source>
</evidence>
<evidence type="ECO:0000256" key="8">
    <source>
        <dbReference type="ARBA" id="ARBA00022840"/>
    </source>
</evidence>
<comment type="subcellular location">
    <subcellularLocation>
        <location evidence="1">Cell membrane</location>
        <topology evidence="1">Multi-pass membrane protein</topology>
    </subcellularLocation>
</comment>
<keyword evidence="15" id="KW-1185">Reference proteome</keyword>
<keyword evidence="7" id="KW-0418">Kinase</keyword>
<evidence type="ECO:0000256" key="6">
    <source>
        <dbReference type="ARBA" id="ARBA00022741"/>
    </source>
</evidence>
<keyword evidence="6" id="KW-0547">Nucleotide-binding</keyword>
<dbReference type="EMBL" id="BAAAGU010000018">
    <property type="protein sequence ID" value="GAA0643764.1"/>
    <property type="molecule type" value="Genomic_DNA"/>
</dbReference>
<reference evidence="14 15" key="1">
    <citation type="journal article" date="2019" name="Int. J. Syst. Evol. Microbiol.">
        <title>The Global Catalogue of Microorganisms (GCM) 10K type strain sequencing project: providing services to taxonomists for standard genome sequencing and annotation.</title>
        <authorList>
            <consortium name="The Broad Institute Genomics Platform"/>
            <consortium name="The Broad Institute Genome Sequencing Center for Infectious Disease"/>
            <person name="Wu L."/>
            <person name="Ma J."/>
        </authorList>
    </citation>
    <scope>NUCLEOTIDE SEQUENCE [LARGE SCALE GENOMIC DNA]</scope>
    <source>
        <strain evidence="14 15">JCM 10367</strain>
    </source>
</reference>
<evidence type="ECO:0000256" key="2">
    <source>
        <dbReference type="ARBA" id="ARBA00022475"/>
    </source>
</evidence>
<evidence type="ECO:0000256" key="10">
    <source>
        <dbReference type="ARBA" id="ARBA00023012"/>
    </source>
</evidence>
<keyword evidence="2" id="KW-1003">Cell membrane</keyword>
<comment type="caution">
    <text evidence="14">The sequence shown here is derived from an EMBL/GenBank/DDBJ whole genome shotgun (WGS) entry which is preliminary data.</text>
</comment>
<dbReference type="SMART" id="SM00091">
    <property type="entry name" value="PAS"/>
    <property type="match status" value="1"/>
</dbReference>
<keyword evidence="8" id="KW-0067">ATP-binding</keyword>
<dbReference type="InterPro" id="IPR029151">
    <property type="entry name" value="Sensor-like_sf"/>
</dbReference>
<keyword evidence="3" id="KW-0597">Phosphoprotein</keyword>
<gene>
    <name evidence="14" type="ORF">GCM10009535_21390</name>
</gene>
<evidence type="ECO:0000256" key="9">
    <source>
        <dbReference type="ARBA" id="ARBA00022989"/>
    </source>
</evidence>
<evidence type="ECO:0000313" key="14">
    <source>
        <dbReference type="EMBL" id="GAA0643764.1"/>
    </source>
</evidence>
<organism evidence="14 15">
    <name type="scientific">Streptomyces thermocarboxydovorans</name>
    <dbReference type="NCBI Taxonomy" id="59298"/>
    <lineage>
        <taxon>Bacteria</taxon>
        <taxon>Bacillati</taxon>
        <taxon>Actinomycetota</taxon>
        <taxon>Actinomycetes</taxon>
        <taxon>Kitasatosporales</taxon>
        <taxon>Streptomycetaceae</taxon>
        <taxon>Streptomyces</taxon>
    </lineage>
</organism>
<dbReference type="InterPro" id="IPR000014">
    <property type="entry name" value="PAS"/>
</dbReference>
<dbReference type="SUPFAM" id="SSF55785">
    <property type="entry name" value="PYP-like sensor domain (PAS domain)"/>
    <property type="match status" value="1"/>
</dbReference>
<sequence>MLQPRAEAVREQAEVDFVVVMNTAAIRCTHPGPDRIGKQFVGTYAPALRGEPVVEQIEGTIGELVQAVVPVENDDGTVVGLVSAGITTEHVGGAANHRLPLVLTAAGVALALATAGAALVSRRLLRQAQGLGPHETTRMHEHHDAVLHAVREGVVIVDGDGTLIPANDEVRRLLGLPADAEGRQVLDLGLDPATAELLSSRRMATDEVLLVGDRLLAG</sequence>
<evidence type="ECO:0000256" key="3">
    <source>
        <dbReference type="ARBA" id="ARBA00022553"/>
    </source>
</evidence>
<keyword evidence="10" id="KW-0902">Two-component regulatory system</keyword>
<evidence type="ECO:0000256" key="12">
    <source>
        <dbReference type="SAM" id="Phobius"/>
    </source>
</evidence>
<dbReference type="SUPFAM" id="SSF103190">
    <property type="entry name" value="Sensory domain-like"/>
    <property type="match status" value="1"/>
</dbReference>
<dbReference type="Pfam" id="PF17203">
    <property type="entry name" value="sCache_3_2"/>
    <property type="match status" value="1"/>
</dbReference>
<evidence type="ECO:0000256" key="4">
    <source>
        <dbReference type="ARBA" id="ARBA00022679"/>
    </source>
</evidence>
<dbReference type="InterPro" id="IPR033463">
    <property type="entry name" value="sCache_3"/>
</dbReference>
<protein>
    <recommendedName>
        <fullName evidence="13">PAS domain-containing protein</fullName>
    </recommendedName>
</protein>
<name>A0ABN1HFX9_9ACTN</name>
<feature type="domain" description="PAS" evidence="13">
    <location>
        <begin position="139"/>
        <end position="179"/>
    </location>
</feature>
<accession>A0ABN1HFX9</accession>
<keyword evidence="5 12" id="KW-0812">Transmembrane</keyword>
<dbReference type="InterPro" id="IPR035965">
    <property type="entry name" value="PAS-like_dom_sf"/>
</dbReference>
<dbReference type="Gene3D" id="3.30.450.20">
    <property type="entry name" value="PAS domain"/>
    <property type="match status" value="2"/>
</dbReference>
<evidence type="ECO:0000313" key="15">
    <source>
        <dbReference type="Proteomes" id="UP001500724"/>
    </source>
</evidence>
<keyword evidence="9 12" id="KW-1133">Transmembrane helix</keyword>
<keyword evidence="4" id="KW-0808">Transferase</keyword>
<evidence type="ECO:0000256" key="1">
    <source>
        <dbReference type="ARBA" id="ARBA00004651"/>
    </source>
</evidence>
<proteinExistence type="predicted"/>
<evidence type="ECO:0000256" key="5">
    <source>
        <dbReference type="ARBA" id="ARBA00022692"/>
    </source>
</evidence>
<dbReference type="PROSITE" id="PS50112">
    <property type="entry name" value="PAS"/>
    <property type="match status" value="1"/>
</dbReference>
<evidence type="ECO:0000259" key="13">
    <source>
        <dbReference type="PROSITE" id="PS50112"/>
    </source>
</evidence>
<dbReference type="CDD" id="cd00130">
    <property type="entry name" value="PAS"/>
    <property type="match status" value="1"/>
</dbReference>